<protein>
    <submittedName>
        <fullName evidence="6">Putative long-chain fatty acid CoA ligase</fullName>
        <ecNumber evidence="6">6.2.1.3</ecNumber>
    </submittedName>
</protein>
<dbReference type="InterPro" id="IPR045851">
    <property type="entry name" value="AMP-bd_C_sf"/>
</dbReference>
<dbReference type="Proteomes" id="UP000074247">
    <property type="component" value="Unassembled WGS sequence"/>
</dbReference>
<keyword evidence="6" id="KW-0436">Ligase</keyword>
<keyword evidence="1" id="KW-0547">Nucleotide-binding</keyword>
<feature type="region of interest" description="Disordered" evidence="4">
    <location>
        <begin position="220"/>
        <end position="265"/>
    </location>
</feature>
<comment type="caution">
    <text evidence="6">The sequence shown here is derived from an EMBL/GenBank/DDBJ whole genome shotgun (WGS) entry which is preliminary data.</text>
</comment>
<dbReference type="AlphaFoldDB" id="A0A139XQH0"/>
<dbReference type="GO" id="GO:0005524">
    <property type="term" value="F:ATP binding"/>
    <property type="evidence" value="ECO:0007669"/>
    <property type="project" value="UniProtKB-KW"/>
</dbReference>
<dbReference type="OrthoDB" id="1700726at2759"/>
<dbReference type="InterPro" id="IPR042099">
    <property type="entry name" value="ANL_N_sf"/>
</dbReference>
<evidence type="ECO:0000259" key="5">
    <source>
        <dbReference type="Pfam" id="PF00501"/>
    </source>
</evidence>
<comment type="catalytic activity">
    <reaction evidence="3">
        <text>a long-chain fatty acid + ATP + CoA = a long-chain fatty acyl-CoA + AMP + diphosphate</text>
        <dbReference type="Rhea" id="RHEA:15421"/>
        <dbReference type="ChEBI" id="CHEBI:30616"/>
        <dbReference type="ChEBI" id="CHEBI:33019"/>
        <dbReference type="ChEBI" id="CHEBI:57287"/>
        <dbReference type="ChEBI" id="CHEBI:57560"/>
        <dbReference type="ChEBI" id="CHEBI:83139"/>
        <dbReference type="ChEBI" id="CHEBI:456215"/>
        <dbReference type="EC" id="6.2.1.3"/>
    </reaction>
    <physiologicalReaction direction="left-to-right" evidence="3">
        <dbReference type="Rhea" id="RHEA:15422"/>
    </physiologicalReaction>
</comment>
<dbReference type="SUPFAM" id="SSF56801">
    <property type="entry name" value="Acetyl-CoA synthetase-like"/>
    <property type="match status" value="1"/>
</dbReference>
<dbReference type="EMBL" id="AGQS02005326">
    <property type="protein sequence ID" value="KYF41012.1"/>
    <property type="molecule type" value="Genomic_DNA"/>
</dbReference>
<reference evidence="6 7" key="1">
    <citation type="journal article" date="2016" name="Nat. Commun.">
        <title>Local admixture of amplified and diversified secreted pathogenesis determinants shapes mosaic Toxoplasma gondii genomes.</title>
        <authorList>
            <person name="Lorenzi H."/>
            <person name="Khan A."/>
            <person name="Behnke M.S."/>
            <person name="Namasivayam S."/>
            <person name="Swapna L.S."/>
            <person name="Hadjithomas M."/>
            <person name="Karamycheva S."/>
            <person name="Pinney D."/>
            <person name="Brunk B.P."/>
            <person name="Ajioka J.W."/>
            <person name="Ajzenberg D."/>
            <person name="Boothroyd J.C."/>
            <person name="Boyle J.P."/>
            <person name="Darde M.L."/>
            <person name="Diaz-Miranda M.A."/>
            <person name="Dubey J.P."/>
            <person name="Fritz H.M."/>
            <person name="Gennari S.M."/>
            <person name="Gregory B.D."/>
            <person name="Kim K."/>
            <person name="Saeij J.P."/>
            <person name="Su C."/>
            <person name="White M.W."/>
            <person name="Zhu X.Q."/>
            <person name="Howe D.K."/>
            <person name="Rosenthal B.M."/>
            <person name="Grigg M.E."/>
            <person name="Parkinson J."/>
            <person name="Liu L."/>
            <person name="Kissinger J.C."/>
            <person name="Roos D.S."/>
            <person name="Sibley L.D."/>
        </authorList>
    </citation>
    <scope>NUCLEOTIDE SEQUENCE [LARGE SCALE GENOMIC DNA]</scope>
    <source>
        <strain evidence="6 7">ARI</strain>
    </source>
</reference>
<dbReference type="GO" id="GO:0004467">
    <property type="term" value="F:long-chain fatty acid-CoA ligase activity"/>
    <property type="evidence" value="ECO:0007669"/>
    <property type="project" value="UniProtKB-EC"/>
</dbReference>
<evidence type="ECO:0000256" key="2">
    <source>
        <dbReference type="ARBA" id="ARBA00022840"/>
    </source>
</evidence>
<dbReference type="GO" id="GO:0005783">
    <property type="term" value="C:endoplasmic reticulum"/>
    <property type="evidence" value="ECO:0007669"/>
    <property type="project" value="TreeGrafter"/>
</dbReference>
<evidence type="ECO:0000256" key="4">
    <source>
        <dbReference type="SAM" id="MobiDB-lite"/>
    </source>
</evidence>
<dbReference type="PANTHER" id="PTHR43272">
    <property type="entry name" value="LONG-CHAIN-FATTY-ACID--COA LIGASE"/>
    <property type="match status" value="1"/>
</dbReference>
<dbReference type="Gene3D" id="3.40.50.12780">
    <property type="entry name" value="N-terminal domain of ligase-like"/>
    <property type="match status" value="1"/>
</dbReference>
<proteinExistence type="predicted"/>
<evidence type="ECO:0000313" key="7">
    <source>
        <dbReference type="Proteomes" id="UP000074247"/>
    </source>
</evidence>
<accession>A0A139XQH0</accession>
<name>A0A139XQH0_TOXGO</name>
<dbReference type="InterPro" id="IPR000873">
    <property type="entry name" value="AMP-dep_synth/lig_dom"/>
</dbReference>
<organism evidence="6 7">
    <name type="scientific">Toxoplasma gondii ARI</name>
    <dbReference type="NCBI Taxonomy" id="1074872"/>
    <lineage>
        <taxon>Eukaryota</taxon>
        <taxon>Sar</taxon>
        <taxon>Alveolata</taxon>
        <taxon>Apicomplexa</taxon>
        <taxon>Conoidasida</taxon>
        <taxon>Coccidia</taxon>
        <taxon>Eucoccidiorida</taxon>
        <taxon>Eimeriorina</taxon>
        <taxon>Sarcocystidae</taxon>
        <taxon>Toxoplasma</taxon>
    </lineage>
</organism>
<gene>
    <name evidence="6" type="ORF">TGARI_243800</name>
</gene>
<dbReference type="Pfam" id="PF00501">
    <property type="entry name" value="AMP-binding"/>
    <property type="match status" value="1"/>
</dbReference>
<dbReference type="PANTHER" id="PTHR43272:SF33">
    <property type="entry name" value="AMP-BINDING DOMAIN-CONTAINING PROTEIN-RELATED"/>
    <property type="match status" value="1"/>
</dbReference>
<evidence type="ECO:0000256" key="3">
    <source>
        <dbReference type="ARBA" id="ARBA00024484"/>
    </source>
</evidence>
<dbReference type="Gene3D" id="3.30.300.30">
    <property type="match status" value="1"/>
</dbReference>
<feature type="compositionally biased region" description="Basic and acidic residues" evidence="4">
    <location>
        <begin position="249"/>
        <end position="265"/>
    </location>
</feature>
<dbReference type="PROSITE" id="PS00455">
    <property type="entry name" value="AMP_BINDING"/>
    <property type="match status" value="1"/>
</dbReference>
<dbReference type="EC" id="6.2.1.3" evidence="6"/>
<dbReference type="GO" id="GO:0016020">
    <property type="term" value="C:membrane"/>
    <property type="evidence" value="ECO:0007669"/>
    <property type="project" value="TreeGrafter"/>
</dbReference>
<evidence type="ECO:0000256" key="1">
    <source>
        <dbReference type="ARBA" id="ARBA00022741"/>
    </source>
</evidence>
<dbReference type="InterPro" id="IPR020845">
    <property type="entry name" value="AMP-binding_CS"/>
</dbReference>
<evidence type="ECO:0000313" key="6">
    <source>
        <dbReference type="EMBL" id="KYF41012.1"/>
    </source>
</evidence>
<dbReference type="VEuPathDB" id="ToxoDB:TGARI_243800"/>
<sequence length="774" mass="85156">MGYGGCVHVKSKQLSVCRRLCSVAPADGCSHVDARTRLIRILRLSHFSGKKRTSIYRSVFSPDAIVDNFADRPCQSAWDLFQRGVAISGEKRCLGTRVKNADGTLGPYQWKTYREVEQLALEVGSGILSLPDAAPKLHFEEETFQQDMRFLAFYSKNREEWAICEQACNAYGITIVPLYDTLGPESTAFILAQTRLRSVVASEECARRLLDSIEAAKSSLAGEPEEAVNASRVTPETSEDAAEQTTEGAGKEEATETAGREEGKKAVAELKAGESKAEKEEIFVKYLFLMDDPGAPAKDLLDQATKLGIQGKENLIPLTDDVVAKLSTVSTVCYTSGTTSRPKGVLMSHGNFVATIAGAVRGPLTVPSMALHPEDTYLSYLPLAHVYERSLQNILFSLGGSVGFYGGNTLKLLDDMQTLEPAVFSSVPRLFNRIHDRVLDSVRDKSTVAQTLFNQGMTTKIRKIRATGSPVHAMWDKLVFNKTKVLLGSKLRYMLVGSAPLDVSVHEKIEALFSTPVVEGYGMTETMAASFISIAGENTAGHIGGCCPCVEFCLFDISDEMPQHRIDDPEHPAGELCLRGPTITPGYFRNREETEKAFDQDGWLHSGDVAVIVPGSNAVKIIDRKKNIFKLAQGEYVSPEKIENVYIQAPLVAQAFVTGYSSQSCLVAIIVPDAEKAEKWAVQRKLADTSLETVCTLPEFHRAVTESMAAVAKEHQLKGFEVVKHFRLVSEPFSIENELLTPTMKIKRYVAKEFFAKEIDALYSEMETERAKAI</sequence>
<keyword evidence="2" id="KW-0067">ATP-binding</keyword>
<feature type="domain" description="AMP-dependent synthetase/ligase" evidence="5">
    <location>
        <begin position="106"/>
        <end position="588"/>
    </location>
</feature>